<dbReference type="EMBL" id="CP137555">
    <property type="protein sequence ID" value="WOX04402.1"/>
    <property type="molecule type" value="Genomic_DNA"/>
</dbReference>
<sequence length="495" mass="54577">MTHSDLHIPGYTVHGPIGQGGMASVYLATQESLNRKVAIKVLRNSAHDTSGAQLNERFINEAHFIASLNNPHIITIHDISTLPGGDHYIAMEFLGGGDLDENRGRFREPAAILRLIREIAEGLSVVHEQGIIHRDVKPANILFRKDATAVLTDFGIAKDVDNNSDLTQAGLSLGSPSYSSPEQAQGQPLDITTDIYSLGVILLELLLGYNPFKGDSHTCTAINHIQQALPPLPAKYAYLTPLLAQMLAKSPADRFRDCDALVAAINPLLDPTAPAQVAGTKPATFKMPTWLAVKPRLLLPVLGVVAAILLVFALGYESETDREIKRLLQQAEVRLQDARYIAPEQDNARYYYRQVLLLDEDNRDALEGLVRVTEKLVEDYVTRGAEALERGKLNSPRGSSALYYYREALALDAENPQAQAGINQIVDEFAHRARTNLLENDLGSADRNVKRGLNIQPDDAELLALRQEINQKMPAAKRLIRDVFGKLREKIDKDG</sequence>
<dbReference type="PANTHER" id="PTHR43289">
    <property type="entry name" value="MITOGEN-ACTIVATED PROTEIN KINASE KINASE KINASE 20-RELATED"/>
    <property type="match status" value="1"/>
</dbReference>
<dbReference type="InterPro" id="IPR011990">
    <property type="entry name" value="TPR-like_helical_dom_sf"/>
</dbReference>
<name>A0AAU0MVB3_9GAMM</name>
<dbReference type="InterPro" id="IPR000719">
    <property type="entry name" value="Prot_kinase_dom"/>
</dbReference>
<dbReference type="SMART" id="SM00220">
    <property type="entry name" value="S_TKc"/>
    <property type="match status" value="1"/>
</dbReference>
<evidence type="ECO:0000313" key="8">
    <source>
        <dbReference type="EMBL" id="WOX04402.1"/>
    </source>
</evidence>
<evidence type="ECO:0000259" key="7">
    <source>
        <dbReference type="PROSITE" id="PS50011"/>
    </source>
</evidence>
<feature type="binding site" evidence="5">
    <location>
        <position position="40"/>
    </location>
    <ligand>
        <name>ATP</name>
        <dbReference type="ChEBI" id="CHEBI:30616"/>
    </ligand>
</feature>
<dbReference type="AlphaFoldDB" id="A0AAU0MVB3"/>
<dbReference type="CDD" id="cd14014">
    <property type="entry name" value="STKc_PknB_like"/>
    <property type="match status" value="1"/>
</dbReference>
<dbReference type="Gene3D" id="1.25.40.10">
    <property type="entry name" value="Tetratricopeptide repeat domain"/>
    <property type="match status" value="1"/>
</dbReference>
<dbReference type="PROSITE" id="PS00107">
    <property type="entry name" value="PROTEIN_KINASE_ATP"/>
    <property type="match status" value="1"/>
</dbReference>
<dbReference type="InterPro" id="IPR017441">
    <property type="entry name" value="Protein_kinase_ATP_BS"/>
</dbReference>
<keyword evidence="1 8" id="KW-0808">Transferase</keyword>
<dbReference type="KEGG" id="mpaf:R5R33_11685"/>
<dbReference type="InterPro" id="IPR011009">
    <property type="entry name" value="Kinase-like_dom_sf"/>
</dbReference>
<evidence type="ECO:0000256" key="3">
    <source>
        <dbReference type="ARBA" id="ARBA00022777"/>
    </source>
</evidence>
<feature type="domain" description="Protein kinase" evidence="7">
    <location>
        <begin position="11"/>
        <end position="269"/>
    </location>
</feature>
<keyword evidence="3 8" id="KW-0418">Kinase</keyword>
<evidence type="ECO:0000256" key="1">
    <source>
        <dbReference type="ARBA" id="ARBA00022679"/>
    </source>
</evidence>
<dbReference type="InterPro" id="IPR008271">
    <property type="entry name" value="Ser/Thr_kinase_AS"/>
</dbReference>
<dbReference type="GO" id="GO:0004674">
    <property type="term" value="F:protein serine/threonine kinase activity"/>
    <property type="evidence" value="ECO:0007669"/>
    <property type="project" value="UniProtKB-EC"/>
</dbReference>
<dbReference type="SUPFAM" id="SSF56112">
    <property type="entry name" value="Protein kinase-like (PK-like)"/>
    <property type="match status" value="1"/>
</dbReference>
<evidence type="ECO:0000256" key="6">
    <source>
        <dbReference type="SAM" id="Phobius"/>
    </source>
</evidence>
<feature type="transmembrane region" description="Helical" evidence="6">
    <location>
        <begin position="297"/>
        <end position="316"/>
    </location>
</feature>
<keyword evidence="9" id="KW-1185">Reference proteome</keyword>
<dbReference type="EC" id="2.7.11.1" evidence="8"/>
<dbReference type="Proteomes" id="UP001302477">
    <property type="component" value="Chromosome"/>
</dbReference>
<evidence type="ECO:0000256" key="5">
    <source>
        <dbReference type="PROSITE-ProRule" id="PRU10141"/>
    </source>
</evidence>
<keyword evidence="6" id="KW-1133">Transmembrane helix</keyword>
<dbReference type="PROSITE" id="PS00108">
    <property type="entry name" value="PROTEIN_KINASE_ST"/>
    <property type="match status" value="1"/>
</dbReference>
<dbReference type="RefSeq" id="WP_318952881.1">
    <property type="nucleotide sequence ID" value="NZ_CP137555.1"/>
</dbReference>
<evidence type="ECO:0000256" key="2">
    <source>
        <dbReference type="ARBA" id="ARBA00022741"/>
    </source>
</evidence>
<keyword evidence="6" id="KW-0472">Membrane</keyword>
<evidence type="ECO:0000313" key="9">
    <source>
        <dbReference type="Proteomes" id="UP001302477"/>
    </source>
</evidence>
<keyword evidence="4 5" id="KW-0067">ATP-binding</keyword>
<accession>A0AAU0MVB3</accession>
<proteinExistence type="predicted"/>
<dbReference type="PROSITE" id="PS50011">
    <property type="entry name" value="PROTEIN_KINASE_DOM"/>
    <property type="match status" value="1"/>
</dbReference>
<keyword evidence="2 5" id="KW-0547">Nucleotide-binding</keyword>
<dbReference type="PANTHER" id="PTHR43289:SF6">
    <property type="entry name" value="SERINE_THREONINE-PROTEIN KINASE NEKL-3"/>
    <property type="match status" value="1"/>
</dbReference>
<gene>
    <name evidence="8" type="ORF">R5R33_11685</name>
</gene>
<protein>
    <submittedName>
        <fullName evidence="8">Serine/threonine-protein kinase</fullName>
        <ecNumber evidence="8">2.7.11.1</ecNumber>
    </submittedName>
</protein>
<dbReference type="Gene3D" id="3.30.200.20">
    <property type="entry name" value="Phosphorylase Kinase, domain 1"/>
    <property type="match status" value="1"/>
</dbReference>
<keyword evidence="6" id="KW-0812">Transmembrane</keyword>
<organism evidence="8 9">
    <name type="scientific">Microbulbifer pacificus</name>
    <dbReference type="NCBI Taxonomy" id="407164"/>
    <lineage>
        <taxon>Bacteria</taxon>
        <taxon>Pseudomonadati</taxon>
        <taxon>Pseudomonadota</taxon>
        <taxon>Gammaproteobacteria</taxon>
        <taxon>Cellvibrionales</taxon>
        <taxon>Microbulbiferaceae</taxon>
        <taxon>Microbulbifer</taxon>
    </lineage>
</organism>
<dbReference type="Gene3D" id="1.10.510.10">
    <property type="entry name" value="Transferase(Phosphotransferase) domain 1"/>
    <property type="match status" value="1"/>
</dbReference>
<reference evidence="8 9" key="1">
    <citation type="submission" date="2023-10" db="EMBL/GenBank/DDBJ databases">
        <title>Description of Microbulbifer bruguierae sp. nov., isolated from the sediments of mangrove plant Bruguiera sexangula and comparative genomic analyses of the genus Microbulbifer.</title>
        <authorList>
            <person name="Long M."/>
        </authorList>
    </citation>
    <scope>NUCLEOTIDE SEQUENCE [LARGE SCALE GENOMIC DNA]</scope>
    <source>
        <strain evidence="8 9">SPO729</strain>
    </source>
</reference>
<dbReference type="Pfam" id="PF00069">
    <property type="entry name" value="Pkinase"/>
    <property type="match status" value="1"/>
</dbReference>
<evidence type="ECO:0000256" key="4">
    <source>
        <dbReference type="ARBA" id="ARBA00022840"/>
    </source>
</evidence>
<dbReference type="GO" id="GO:0005524">
    <property type="term" value="F:ATP binding"/>
    <property type="evidence" value="ECO:0007669"/>
    <property type="project" value="UniProtKB-UniRule"/>
</dbReference>